<feature type="compositionally biased region" description="Basic and acidic residues" evidence="1">
    <location>
        <begin position="871"/>
        <end position="886"/>
    </location>
</feature>
<sequence length="1070" mass="115944">MGRSSKFAFPLPGRRHHGEQDHHQDPLPRPDHDALQPSKAERLLGTGLPGRRTPSQHSANSFSRNNSATPSLETKRSYMSITLSEASQESRSLRKGSPAADESLLVPPQPRFHQDRSSSRTKDRSASITSSTYSRNLGSQASSSTLRSHYDSQRQPLHVSQQTSMSAVRDGGLRKGHPSVYSSSRSTDQDSMHSSVPSVGPDTASISSGKAVNRKKKVPARLDLSKLFPKAPKSREPHDQQLLSPTKAISVTSTKTSDTLREGRAQAAKERAYNTPFDNAKVNRRRPPPGIQHWFEGLSDDDEDEEDVEEETAPTPANVKAQDSRSLPLRQQPPHDYRREAPPPRHGRKTSHTKMVSADRSHRYHADQFYPSERSYPREAKTAPEDYHYRADLSQASRITRSSDRPHLRGQPSQTSLTSHDTRTSAWTKASKISNRDLKGDSVLSLSSSEDEADPRSSGTSLPVIRDSLAMSTDTEGEILIGRAQAFDIRPRHDHNSRRMTAASGMTSASGASVWSSTTGATIDIMLSPTTAASSQTNLLLPRYSNSRSGRRSQHSRQVSAIPEDDTRSYAETFSITSYEDKETSSIKSGRTSKSEPRSHMGHKLMAVTEEEEVLLELMRRKRAAMAKQSFTDGYRSAMRLEQARAETPGLPPDHQQRFTEYAATESSSSECPRKQALAERERRPSKKSLLSQTTAAETETSSSTGETLINATYVPSSRSEKRSRPPPTANEALLRSPGSSSMASSSSVFSLPRSRTGQRITSQPPQISPAIFSPLEVFASPPDSPTFPATASHTDTIPSPITPGPGSDGEPPVKVVGSSIGGSEASFGTDHESIHPTQHHHHHHPSDVSAGHKGRGKPSGANETASATHARIDDGGETKGTDRSRSHSRRRTASSGANVDICADTPGQAVTSDVVVPPRTSSQMAFPNTGVLGKPDPTASRSSVTLTKNRPRPTPAEWDWENEVDVGAVINHVRKSRSSHMLSSSRASVSSSTPSLPTTAAVNIPKARLSRQSSVTSHVSSRSGARSEGGDKLAVTPVSNPAIAARSSVCDDVLAAWSSLGGSRGEYYG</sequence>
<feature type="region of interest" description="Disordered" evidence="1">
    <location>
        <begin position="543"/>
        <end position="602"/>
    </location>
</feature>
<protein>
    <recommendedName>
        <fullName evidence="4">Proteophosphoglycan ppg4</fullName>
    </recommendedName>
</protein>
<evidence type="ECO:0008006" key="4">
    <source>
        <dbReference type="Google" id="ProtNLM"/>
    </source>
</evidence>
<evidence type="ECO:0000256" key="1">
    <source>
        <dbReference type="SAM" id="MobiDB-lite"/>
    </source>
</evidence>
<feature type="compositionally biased region" description="Polar residues" evidence="1">
    <location>
        <begin position="756"/>
        <end position="766"/>
    </location>
</feature>
<feature type="region of interest" description="Disordered" evidence="1">
    <location>
        <begin position="661"/>
        <end position="959"/>
    </location>
</feature>
<feature type="compositionally biased region" description="Basic and acidic residues" evidence="1">
    <location>
        <begin position="258"/>
        <end position="272"/>
    </location>
</feature>
<feature type="compositionally biased region" description="Polar residues" evidence="1">
    <location>
        <begin position="788"/>
        <end position="800"/>
    </location>
</feature>
<feature type="compositionally biased region" description="Polar residues" evidence="1">
    <location>
        <begin position="126"/>
        <end position="166"/>
    </location>
</feature>
<feature type="compositionally biased region" description="Basic and acidic residues" evidence="1">
    <location>
        <begin position="375"/>
        <end position="391"/>
    </location>
</feature>
<feature type="compositionally biased region" description="Basic and acidic residues" evidence="1">
    <location>
        <begin position="18"/>
        <end position="42"/>
    </location>
</feature>
<evidence type="ECO:0000313" key="2">
    <source>
        <dbReference type="EMBL" id="KAH7034264.1"/>
    </source>
</evidence>
<feature type="compositionally biased region" description="Polar residues" evidence="1">
    <location>
        <begin position="411"/>
        <end position="433"/>
    </location>
</feature>
<accession>A0ABQ8G0K1</accession>
<feature type="compositionally biased region" description="Low complexity" evidence="1">
    <location>
        <begin position="980"/>
        <end position="996"/>
    </location>
</feature>
<feature type="compositionally biased region" description="Basic and acidic residues" evidence="1">
    <location>
        <begin position="672"/>
        <end position="683"/>
    </location>
</feature>
<feature type="compositionally biased region" description="Basic and acidic residues" evidence="1">
    <location>
        <begin position="112"/>
        <end position="125"/>
    </location>
</feature>
<keyword evidence="3" id="KW-1185">Reference proteome</keyword>
<feature type="compositionally biased region" description="Polar residues" evidence="1">
    <location>
        <begin position="940"/>
        <end position="949"/>
    </location>
</feature>
<feature type="compositionally biased region" description="Basic and acidic residues" evidence="1">
    <location>
        <begin position="333"/>
        <end position="343"/>
    </location>
</feature>
<feature type="compositionally biased region" description="Low complexity" evidence="1">
    <location>
        <begin position="737"/>
        <end position="755"/>
    </location>
</feature>
<feature type="compositionally biased region" description="Basic and acidic residues" evidence="1">
    <location>
        <begin position="357"/>
        <end position="366"/>
    </location>
</feature>
<feature type="region of interest" description="Disordered" evidence="1">
    <location>
        <begin position="976"/>
        <end position="1036"/>
    </location>
</feature>
<feature type="compositionally biased region" description="Low complexity" evidence="1">
    <location>
        <begin position="1011"/>
        <end position="1024"/>
    </location>
</feature>
<dbReference type="EMBL" id="JAGTJR010000037">
    <property type="protein sequence ID" value="KAH7034264.1"/>
    <property type="molecule type" value="Genomic_DNA"/>
</dbReference>
<name>A0ABQ8G0K1_9PEZI</name>
<reference evidence="2 3" key="1">
    <citation type="journal article" date="2021" name="Nat. Commun.">
        <title>Genetic determinants of endophytism in the Arabidopsis root mycobiome.</title>
        <authorList>
            <person name="Mesny F."/>
            <person name="Miyauchi S."/>
            <person name="Thiergart T."/>
            <person name="Pickel B."/>
            <person name="Atanasova L."/>
            <person name="Karlsson M."/>
            <person name="Huettel B."/>
            <person name="Barry K.W."/>
            <person name="Haridas S."/>
            <person name="Chen C."/>
            <person name="Bauer D."/>
            <person name="Andreopoulos W."/>
            <person name="Pangilinan J."/>
            <person name="LaButti K."/>
            <person name="Riley R."/>
            <person name="Lipzen A."/>
            <person name="Clum A."/>
            <person name="Drula E."/>
            <person name="Henrissat B."/>
            <person name="Kohler A."/>
            <person name="Grigoriev I.V."/>
            <person name="Martin F.M."/>
            <person name="Hacquard S."/>
        </authorList>
    </citation>
    <scope>NUCLEOTIDE SEQUENCE [LARGE SCALE GENOMIC DNA]</scope>
    <source>
        <strain evidence="2 3">MPI-SDFR-AT-0080</strain>
    </source>
</reference>
<dbReference type="Proteomes" id="UP000774617">
    <property type="component" value="Unassembled WGS sequence"/>
</dbReference>
<feature type="compositionally biased region" description="Polar residues" evidence="1">
    <location>
        <begin position="53"/>
        <end position="90"/>
    </location>
</feature>
<comment type="caution">
    <text evidence="2">The sequence shown here is derived from an EMBL/GenBank/DDBJ whole genome shotgun (WGS) entry which is preliminary data.</text>
</comment>
<organism evidence="2 3">
    <name type="scientific">Macrophomina phaseolina</name>
    <dbReference type="NCBI Taxonomy" id="35725"/>
    <lineage>
        <taxon>Eukaryota</taxon>
        <taxon>Fungi</taxon>
        <taxon>Dikarya</taxon>
        <taxon>Ascomycota</taxon>
        <taxon>Pezizomycotina</taxon>
        <taxon>Dothideomycetes</taxon>
        <taxon>Dothideomycetes incertae sedis</taxon>
        <taxon>Botryosphaeriales</taxon>
        <taxon>Botryosphaeriaceae</taxon>
        <taxon>Macrophomina</taxon>
    </lineage>
</organism>
<feature type="compositionally biased region" description="Low complexity" evidence="1">
    <location>
        <begin position="694"/>
        <end position="708"/>
    </location>
</feature>
<feature type="region of interest" description="Disordered" evidence="1">
    <location>
        <begin position="1"/>
        <end position="468"/>
    </location>
</feature>
<proteinExistence type="predicted"/>
<gene>
    <name evidence="2" type="ORF">B0J12DRAFT_274145</name>
</gene>
<feature type="compositionally biased region" description="Acidic residues" evidence="1">
    <location>
        <begin position="298"/>
        <end position="312"/>
    </location>
</feature>
<evidence type="ECO:0000313" key="3">
    <source>
        <dbReference type="Proteomes" id="UP000774617"/>
    </source>
</evidence>
<feature type="compositionally biased region" description="Polar residues" evidence="1">
    <location>
        <begin position="241"/>
        <end position="257"/>
    </location>
</feature>